<keyword evidence="3" id="KW-1185">Reference proteome</keyword>
<evidence type="ECO:0000313" key="2">
    <source>
        <dbReference type="EMBL" id="QXE21774.1"/>
    </source>
</evidence>
<reference evidence="2" key="1">
    <citation type="submission" date="2017-04" db="EMBL/GenBank/DDBJ databases">
        <title>Genome deletions in a multicellular cyanobacterial endosymbiont for morphological adaptation in marine diatoms.</title>
        <authorList>
            <person name="Wang Y."/>
            <person name="Gao H."/>
            <person name="Li R."/>
            <person name="Xu X."/>
        </authorList>
    </citation>
    <scope>NUCLEOTIDE SEQUENCE</scope>
    <source>
        <strain evidence="2">FACHB 800</strain>
    </source>
</reference>
<protein>
    <recommendedName>
        <fullName evidence="1">HTH cro/C1-type domain-containing protein</fullName>
    </recommendedName>
</protein>
<dbReference type="GO" id="GO:0000774">
    <property type="term" value="F:adenyl-nucleotide exchange factor activity"/>
    <property type="evidence" value="ECO:0007669"/>
    <property type="project" value="InterPro"/>
</dbReference>
<dbReference type="PROSITE" id="PS50943">
    <property type="entry name" value="HTH_CROC1"/>
    <property type="match status" value="1"/>
</dbReference>
<dbReference type="Pfam" id="PF01025">
    <property type="entry name" value="GrpE"/>
    <property type="match status" value="1"/>
</dbReference>
<dbReference type="InterPro" id="IPR001387">
    <property type="entry name" value="Cro/C1-type_HTH"/>
</dbReference>
<dbReference type="GO" id="GO:0051087">
    <property type="term" value="F:protein-folding chaperone binding"/>
    <property type="evidence" value="ECO:0007669"/>
    <property type="project" value="InterPro"/>
</dbReference>
<dbReference type="GO" id="GO:0006457">
    <property type="term" value="P:protein folding"/>
    <property type="evidence" value="ECO:0007669"/>
    <property type="project" value="InterPro"/>
</dbReference>
<dbReference type="Proteomes" id="UP000683511">
    <property type="component" value="Chromosome"/>
</dbReference>
<dbReference type="SUPFAM" id="SSF47413">
    <property type="entry name" value="lambda repressor-like DNA-binding domains"/>
    <property type="match status" value="1"/>
</dbReference>
<evidence type="ECO:0000259" key="1">
    <source>
        <dbReference type="PROSITE" id="PS50943"/>
    </source>
</evidence>
<feature type="domain" description="HTH cro/C1-type" evidence="1">
    <location>
        <begin position="25"/>
        <end position="66"/>
    </location>
</feature>
<dbReference type="Pfam" id="PF13443">
    <property type="entry name" value="HTH_26"/>
    <property type="match status" value="1"/>
</dbReference>
<dbReference type="CDD" id="cd00093">
    <property type="entry name" value="HTH_XRE"/>
    <property type="match status" value="1"/>
</dbReference>
<evidence type="ECO:0000313" key="3">
    <source>
        <dbReference type="Proteomes" id="UP000683511"/>
    </source>
</evidence>
<gene>
    <name evidence="2" type="ORF">B6N60_00452</name>
</gene>
<dbReference type="SMART" id="SM00530">
    <property type="entry name" value="HTH_XRE"/>
    <property type="match status" value="1"/>
</dbReference>
<dbReference type="AlphaFoldDB" id="A0A975T489"/>
<proteinExistence type="predicted"/>
<dbReference type="GO" id="GO:0042803">
    <property type="term" value="F:protein homodimerization activity"/>
    <property type="evidence" value="ECO:0007669"/>
    <property type="project" value="InterPro"/>
</dbReference>
<dbReference type="GO" id="GO:0003677">
    <property type="term" value="F:DNA binding"/>
    <property type="evidence" value="ECO:0007669"/>
    <property type="project" value="InterPro"/>
</dbReference>
<accession>A0A975T489</accession>
<organism evidence="2 3">
    <name type="scientific">Richelia sinica FACHB-800</name>
    <dbReference type="NCBI Taxonomy" id="1357546"/>
    <lineage>
        <taxon>Bacteria</taxon>
        <taxon>Bacillati</taxon>
        <taxon>Cyanobacteriota</taxon>
        <taxon>Cyanophyceae</taxon>
        <taxon>Nostocales</taxon>
        <taxon>Nostocaceae</taxon>
        <taxon>Richelia</taxon>
    </lineage>
</organism>
<dbReference type="RefSeq" id="WP_190600972.1">
    <property type="nucleotide sequence ID" value="NZ_CP021056.1"/>
</dbReference>
<name>A0A975T489_9NOST</name>
<dbReference type="Gene3D" id="1.10.260.40">
    <property type="entry name" value="lambda repressor-like DNA-binding domains"/>
    <property type="match status" value="1"/>
</dbReference>
<dbReference type="InterPro" id="IPR000740">
    <property type="entry name" value="GrpE"/>
</dbReference>
<dbReference type="KEGG" id="rsin:B6N60_00452"/>
<dbReference type="InterPro" id="IPR010982">
    <property type="entry name" value="Lambda_DNA-bd_dom_sf"/>
</dbReference>
<sequence>MNQIDFTHKLQSLMQQVGISSFKSLSRAAGVSERQILQMRQGKIHKMRLEILMKLSQVLHVSLDELVESFSGSREVVNREQVNSQDLDLRTQVSNLQTEYHRLNNLLQTQQQSLHQEFQQSSIQILESLLLQWPTAAEKAKENPELAAVKIVPLIQKPLDKLLQAWGIEVIAYVGAEIPYDPQQHQLLEGAAKPGDLVQVRYLGYRQGERLLYRAKVSPINNSL</sequence>
<dbReference type="EMBL" id="CP021056">
    <property type="protein sequence ID" value="QXE21774.1"/>
    <property type="molecule type" value="Genomic_DNA"/>
</dbReference>